<dbReference type="Proteomes" id="UP000269271">
    <property type="component" value="Unassembled WGS sequence"/>
</dbReference>
<evidence type="ECO:0000313" key="4">
    <source>
        <dbReference type="Proteomes" id="UP000269271"/>
    </source>
</evidence>
<evidence type="ECO:0008006" key="5">
    <source>
        <dbReference type="Google" id="ProtNLM"/>
    </source>
</evidence>
<feature type="signal peptide" evidence="2">
    <location>
        <begin position="1"/>
        <end position="34"/>
    </location>
</feature>
<name>A0A3N8QGW1_9BURK</name>
<gene>
    <name evidence="3" type="ORF">DF037_26090</name>
</gene>
<protein>
    <recommendedName>
        <fullName evidence="5">Lipoprotein</fullName>
    </recommendedName>
</protein>
<feature type="chain" id="PRO_5018060489" description="Lipoprotein" evidence="2">
    <location>
        <begin position="35"/>
        <end position="217"/>
    </location>
</feature>
<comment type="caution">
    <text evidence="3">The sequence shown here is derived from an EMBL/GenBank/DDBJ whole genome shotgun (WGS) entry which is preliminary data.</text>
</comment>
<accession>A0A3N8QGW1</accession>
<evidence type="ECO:0000313" key="3">
    <source>
        <dbReference type="EMBL" id="RQT23042.1"/>
    </source>
</evidence>
<organism evidence="3 4">
    <name type="scientific">Burkholderia contaminans</name>
    <dbReference type="NCBI Taxonomy" id="488447"/>
    <lineage>
        <taxon>Bacteria</taxon>
        <taxon>Pseudomonadati</taxon>
        <taxon>Pseudomonadota</taxon>
        <taxon>Betaproteobacteria</taxon>
        <taxon>Burkholderiales</taxon>
        <taxon>Burkholderiaceae</taxon>
        <taxon>Burkholderia</taxon>
        <taxon>Burkholderia cepacia complex</taxon>
    </lineage>
</organism>
<proteinExistence type="predicted"/>
<dbReference type="EMBL" id="QTQX01000019">
    <property type="protein sequence ID" value="RQT23042.1"/>
    <property type="molecule type" value="Genomic_DNA"/>
</dbReference>
<feature type="region of interest" description="Disordered" evidence="1">
    <location>
        <begin position="56"/>
        <end position="75"/>
    </location>
</feature>
<evidence type="ECO:0000256" key="2">
    <source>
        <dbReference type="SAM" id="SignalP"/>
    </source>
</evidence>
<reference evidence="3 4" key="1">
    <citation type="submission" date="2018-08" db="EMBL/GenBank/DDBJ databases">
        <title>Comparative analysis of Burkholderia isolates from Puerto Rico.</title>
        <authorList>
            <person name="Hall C."/>
            <person name="Sahl J."/>
            <person name="Wagner D."/>
        </authorList>
    </citation>
    <scope>NUCLEOTIDE SEQUENCE [LARGE SCALE GENOMIC DNA]</scope>
    <source>
        <strain evidence="3 4">Bp9001</strain>
    </source>
</reference>
<dbReference type="AlphaFoldDB" id="A0A3N8QGW1"/>
<keyword evidence="2" id="KW-0732">Signal</keyword>
<evidence type="ECO:0000256" key="1">
    <source>
        <dbReference type="SAM" id="MobiDB-lite"/>
    </source>
</evidence>
<sequence length="217" mass="23051">MHITCFGTPMNHLPRFSSATAAIACALSVSAANASGRDSLTDRSVGANVFRSERRAAARDDGHAARMSRRQAKYAAPVERTPFDTPDTRPLRVTGDALVVPPHSAKHEPDFGLPANRVALGAGGNDSFGRAVPGYEQRAENWNEYLRANGSRLAGGGGSYVPQRPYDAPRGPHGAPNPFDPSVLQPETRTFYDNGAGTKCKATGGAGTWRSSCNIGW</sequence>
<feature type="region of interest" description="Disordered" evidence="1">
    <location>
        <begin position="156"/>
        <end position="185"/>
    </location>
</feature>